<evidence type="ECO:0000313" key="2">
    <source>
        <dbReference type="EMBL" id="MBK9797668.1"/>
    </source>
</evidence>
<gene>
    <name evidence="2" type="ORF">IPP58_14500</name>
</gene>
<comment type="caution">
    <text evidence="2">The sequence shown here is derived from an EMBL/GenBank/DDBJ whole genome shotgun (WGS) entry which is preliminary data.</text>
</comment>
<sequence>MGPLLLGLLVGAAAGALLVLLNTNKPDLERERRAKALARWTKRGSEAEAEDSEGFMEDWKAQQPGLRVVPKGS</sequence>
<feature type="compositionally biased region" description="Acidic residues" evidence="1">
    <location>
        <begin position="47"/>
        <end position="56"/>
    </location>
</feature>
<accession>A0A9D7SJY8</accession>
<organism evidence="2 3">
    <name type="scientific">Candidatus Geothrix skivensis</name>
    <dbReference type="NCBI Taxonomy" id="2954439"/>
    <lineage>
        <taxon>Bacteria</taxon>
        <taxon>Pseudomonadati</taxon>
        <taxon>Acidobacteriota</taxon>
        <taxon>Holophagae</taxon>
        <taxon>Holophagales</taxon>
        <taxon>Holophagaceae</taxon>
        <taxon>Geothrix</taxon>
    </lineage>
</organism>
<dbReference type="EMBL" id="JADKIO010000011">
    <property type="protein sequence ID" value="MBK9797668.1"/>
    <property type="molecule type" value="Genomic_DNA"/>
</dbReference>
<protein>
    <submittedName>
        <fullName evidence="2">Uncharacterized protein</fullName>
    </submittedName>
</protein>
<evidence type="ECO:0000256" key="1">
    <source>
        <dbReference type="SAM" id="MobiDB-lite"/>
    </source>
</evidence>
<reference evidence="2" key="1">
    <citation type="submission" date="2020-10" db="EMBL/GenBank/DDBJ databases">
        <title>Connecting structure to function with the recovery of over 1000 high-quality activated sludge metagenome-assembled genomes encoding full-length rRNA genes using long-read sequencing.</title>
        <authorList>
            <person name="Singleton C.M."/>
            <person name="Petriglieri F."/>
            <person name="Kristensen J.M."/>
            <person name="Kirkegaard R.H."/>
            <person name="Michaelsen T.Y."/>
            <person name="Andersen M.H."/>
            <person name="Karst S.M."/>
            <person name="Dueholm M.S."/>
            <person name="Nielsen P.H."/>
            <person name="Albertsen M."/>
        </authorList>
    </citation>
    <scope>NUCLEOTIDE SEQUENCE</scope>
    <source>
        <strain evidence="2">Skiv_18-Q3-R9-52_MAXAC.067</strain>
    </source>
</reference>
<feature type="region of interest" description="Disordered" evidence="1">
    <location>
        <begin position="42"/>
        <end position="73"/>
    </location>
</feature>
<evidence type="ECO:0000313" key="3">
    <source>
        <dbReference type="Proteomes" id="UP000886657"/>
    </source>
</evidence>
<dbReference type="AlphaFoldDB" id="A0A9D7SJY8"/>
<name>A0A9D7SJY8_9BACT</name>
<proteinExistence type="predicted"/>
<dbReference type="Proteomes" id="UP000886657">
    <property type="component" value="Unassembled WGS sequence"/>
</dbReference>